<dbReference type="InterPro" id="IPR008972">
    <property type="entry name" value="Cupredoxin"/>
</dbReference>
<comment type="caution">
    <text evidence="11">The sequence shown here is derived from an EMBL/GenBank/DDBJ whole genome shotgun (WGS) entry which is preliminary data.</text>
</comment>
<dbReference type="CDD" id="cd04218">
    <property type="entry name" value="Pseudoazurin"/>
    <property type="match status" value="1"/>
</dbReference>
<keyword evidence="12" id="KW-1185">Reference proteome</keyword>
<dbReference type="SUPFAM" id="SSF49503">
    <property type="entry name" value="Cupredoxins"/>
    <property type="match status" value="1"/>
</dbReference>
<dbReference type="GO" id="GO:0009055">
    <property type="term" value="F:electron transfer activity"/>
    <property type="evidence" value="ECO:0007669"/>
    <property type="project" value="InterPro"/>
</dbReference>
<reference evidence="11 12" key="1">
    <citation type="submission" date="2015-02" db="EMBL/GenBank/DDBJ databases">
        <title>Genome Sequence of Jannaschia aquimarina DSM28248, a member of the Roseobacter clade.</title>
        <authorList>
            <person name="Voget S."/>
            <person name="Daniel R."/>
        </authorList>
    </citation>
    <scope>NUCLEOTIDE SEQUENCE [LARGE SCALE GENOMIC DNA]</scope>
    <source>
        <strain evidence="11 12">GSW-M26</strain>
    </source>
</reference>
<accession>A0A0D1CLT8</accession>
<keyword evidence="9" id="KW-0732">Signal</keyword>
<evidence type="ECO:0000256" key="7">
    <source>
        <dbReference type="NCBIfam" id="TIGR02375"/>
    </source>
</evidence>
<dbReference type="Pfam" id="PF00127">
    <property type="entry name" value="Copper-bind"/>
    <property type="match status" value="1"/>
</dbReference>
<comment type="cofactor">
    <cofactor evidence="8">
        <name>Cu cation</name>
        <dbReference type="ChEBI" id="CHEBI:23378"/>
    </cofactor>
    <text evidence="8">Binds 1 copper ion per subunit.</text>
</comment>
<keyword evidence="3 8" id="KW-0479">Metal-binding</keyword>
<gene>
    <name evidence="11" type="primary">bcp_2</name>
    <name evidence="11" type="ORF">jaqu_25360</name>
</gene>
<dbReference type="Proteomes" id="UP000032232">
    <property type="component" value="Unassembled WGS sequence"/>
</dbReference>
<evidence type="ECO:0000256" key="1">
    <source>
        <dbReference type="ARBA" id="ARBA00004418"/>
    </source>
</evidence>
<evidence type="ECO:0000256" key="4">
    <source>
        <dbReference type="ARBA" id="ARBA00022764"/>
    </source>
</evidence>
<evidence type="ECO:0000256" key="8">
    <source>
        <dbReference type="PIRSR" id="PIRSR602386-1"/>
    </source>
</evidence>
<keyword evidence="4" id="KW-0574">Periplasm</keyword>
<name>A0A0D1CLT8_9RHOB</name>
<dbReference type="PATRIC" id="fig|935700.4.peg.2615"/>
<evidence type="ECO:0000256" key="5">
    <source>
        <dbReference type="ARBA" id="ARBA00022982"/>
    </source>
</evidence>
<protein>
    <recommendedName>
        <fullName evidence="7">Pseudoazurin</fullName>
    </recommendedName>
</protein>
<dbReference type="InterPro" id="IPR001235">
    <property type="entry name" value="Copper_blue_Plastocyanin"/>
</dbReference>
<dbReference type="EMBL" id="JYFE01000045">
    <property type="protein sequence ID" value="KIT15742.1"/>
    <property type="molecule type" value="Genomic_DNA"/>
</dbReference>
<sequence length="146" mass="15831">MTRFMASAAALAILVGGAALAETHEVQMLNVGTDGERMVFEPAFLQVEPGDTVKFLATDNGHNAESLLEMMPEGAEAFKGRINEEIEVTLDVEGLYAIQCKPHYAMGMVMTVAVGDAEVPDDFLEGRIPRKAKERFEAQLAELSAE</sequence>
<dbReference type="Gene3D" id="2.60.40.420">
    <property type="entry name" value="Cupredoxins - blue copper proteins"/>
    <property type="match status" value="1"/>
</dbReference>
<dbReference type="InterPro" id="IPR000923">
    <property type="entry name" value="BlueCu_1"/>
</dbReference>
<dbReference type="InterPro" id="IPR002386">
    <property type="entry name" value="Amicyanin/Pseudoazurin"/>
</dbReference>
<evidence type="ECO:0000313" key="12">
    <source>
        <dbReference type="Proteomes" id="UP000032232"/>
    </source>
</evidence>
<feature type="binding site" evidence="8">
    <location>
        <position position="103"/>
    </location>
    <ligand>
        <name>Cu cation</name>
        <dbReference type="ChEBI" id="CHEBI:23378"/>
    </ligand>
</feature>
<evidence type="ECO:0000256" key="9">
    <source>
        <dbReference type="SAM" id="SignalP"/>
    </source>
</evidence>
<keyword evidence="5" id="KW-0249">Electron transport</keyword>
<evidence type="ECO:0000256" key="6">
    <source>
        <dbReference type="ARBA" id="ARBA00023008"/>
    </source>
</evidence>
<feature type="chain" id="PRO_5002239803" description="Pseudoazurin" evidence="9">
    <location>
        <begin position="22"/>
        <end position="146"/>
    </location>
</feature>
<feature type="binding site" evidence="8">
    <location>
        <position position="62"/>
    </location>
    <ligand>
        <name>Cu cation</name>
        <dbReference type="ChEBI" id="CHEBI:23378"/>
    </ligand>
</feature>
<dbReference type="PRINTS" id="PR00156">
    <property type="entry name" value="COPPERBLUE"/>
</dbReference>
<evidence type="ECO:0000256" key="3">
    <source>
        <dbReference type="ARBA" id="ARBA00022723"/>
    </source>
</evidence>
<feature type="domain" description="Blue (type 1) copper" evidence="10">
    <location>
        <begin position="29"/>
        <end position="114"/>
    </location>
</feature>
<dbReference type="GO" id="GO:0042597">
    <property type="term" value="C:periplasmic space"/>
    <property type="evidence" value="ECO:0007669"/>
    <property type="project" value="UniProtKB-SubCell"/>
</dbReference>
<dbReference type="NCBIfam" id="TIGR02375">
    <property type="entry name" value="pseudoazurin"/>
    <property type="match status" value="1"/>
</dbReference>
<dbReference type="AlphaFoldDB" id="A0A0D1CLT8"/>
<dbReference type="PRINTS" id="PR00155">
    <property type="entry name" value="AMICYANIN"/>
</dbReference>
<feature type="binding site" evidence="8">
    <location>
        <position position="100"/>
    </location>
    <ligand>
        <name>Cu cation</name>
        <dbReference type="ChEBI" id="CHEBI:23378"/>
    </ligand>
</feature>
<evidence type="ECO:0000313" key="11">
    <source>
        <dbReference type="EMBL" id="KIT15742.1"/>
    </source>
</evidence>
<feature type="binding site" evidence="8">
    <location>
        <position position="108"/>
    </location>
    <ligand>
        <name>Cu cation</name>
        <dbReference type="ChEBI" id="CHEBI:23378"/>
    </ligand>
</feature>
<feature type="signal peptide" evidence="9">
    <location>
        <begin position="1"/>
        <end position="21"/>
    </location>
</feature>
<dbReference type="STRING" id="935700.jaqu_25360"/>
<organism evidence="11 12">
    <name type="scientific">Jannaschia aquimarina</name>
    <dbReference type="NCBI Taxonomy" id="935700"/>
    <lineage>
        <taxon>Bacteria</taxon>
        <taxon>Pseudomonadati</taxon>
        <taxon>Pseudomonadota</taxon>
        <taxon>Alphaproteobacteria</taxon>
        <taxon>Rhodobacterales</taxon>
        <taxon>Roseobacteraceae</taxon>
        <taxon>Jannaschia</taxon>
    </lineage>
</organism>
<proteinExistence type="predicted"/>
<dbReference type="InterPro" id="IPR012745">
    <property type="entry name" value="Pseudoazurin"/>
</dbReference>
<comment type="subcellular location">
    <subcellularLocation>
        <location evidence="1">Periplasm</location>
    </subcellularLocation>
</comment>
<dbReference type="GO" id="GO:0005507">
    <property type="term" value="F:copper ion binding"/>
    <property type="evidence" value="ECO:0007669"/>
    <property type="project" value="UniProtKB-UniRule"/>
</dbReference>
<keyword evidence="2" id="KW-0813">Transport</keyword>
<evidence type="ECO:0000256" key="2">
    <source>
        <dbReference type="ARBA" id="ARBA00022448"/>
    </source>
</evidence>
<keyword evidence="6 8" id="KW-0186">Copper</keyword>
<dbReference type="RefSeq" id="WP_043919335.1">
    <property type="nucleotide sequence ID" value="NZ_JYFE01000045.1"/>
</dbReference>
<evidence type="ECO:0000259" key="10">
    <source>
        <dbReference type="Pfam" id="PF00127"/>
    </source>
</evidence>